<gene>
    <name evidence="4" type="primary">ZMRS072.10</name>
</gene>
<dbReference type="AlphaFoldDB" id="Q8H6I6"/>
<feature type="compositionally biased region" description="Polar residues" evidence="2">
    <location>
        <begin position="1"/>
        <end position="13"/>
    </location>
</feature>
<dbReference type="InterPro" id="IPR005516">
    <property type="entry name" value="Remorin_C"/>
</dbReference>
<evidence type="ECO:0000313" key="4">
    <source>
        <dbReference type="EMBL" id="AAN40027.1"/>
    </source>
</evidence>
<comment type="similarity">
    <text evidence="1">Belongs to the remorin family.</text>
</comment>
<feature type="region of interest" description="Disordered" evidence="2">
    <location>
        <begin position="1"/>
        <end position="137"/>
    </location>
</feature>
<proteinExistence type="inferred from homology"/>
<reference evidence="4" key="1">
    <citation type="journal article" date="2002" name="Genome Res.">
        <title>Mosaic organization of orthologous sequences in grass genomes.</title>
        <authorList>
            <person name="Song R."/>
            <person name="Llaca V."/>
            <person name="Messing J."/>
        </authorList>
    </citation>
    <scope>NUCLEOTIDE SEQUENCE</scope>
</reference>
<dbReference type="EMBL" id="AF528565">
    <property type="protein sequence ID" value="AAN40027.1"/>
    <property type="molecule type" value="Genomic_DNA"/>
</dbReference>
<sequence>MATTLARSISNSNGHERRHEASTTSSSSSSSTASAQKRRGESQQQAAVVPATPGPGPALQFLASPAAHHHHPQTQLVAPRRSVPSKWEDAEKWLRQSSSSSGSDHHLHGNARAAFSRQRSGGLGHRGGAGGGGGDEKSAAVAVRRSVDALRDAHSLALYAAPAAEVLLKDKFTDNEEPSKESFVFRSSCCEAAEPAKGADDDDDGRCQRRRDVGTEMTPLGSSCHTPLKSASPARHNTPASRSSGPLVPYTGGGGTDISELAGFRLAKLDLGARFGAHATLVGWSSKEEEEDDDEDVSKSLRHFEATVGGTACDRRGGGGDCRWDDDDRAKSCIRYQREEAKIQAWVNLESAKAEAQSRKLEVKIQKMRCNLEEKLMRRMTTVQRRAGEWRATARAQHLQQLRRAAAHGDGDGRRLRATATSTAHHHHRHLPGSSDAPSCACFPCSTSTSGGGGVFYLKRVATEHGHLCRAGGGPLSWSRVSMSGSEKGAAEPTRGDGQPRRGCYCSLLLLSSTAVPQQQQAEVGLDWTEKEEVPSCLALTTFPESHVDGGGRGRRRPSGSGHDLTRPPAPPWTGATNGDGSITWARPASERTGRLGTAIQDGKALY</sequence>
<feature type="domain" description="Remorin C-terminal" evidence="3">
    <location>
        <begin position="323"/>
        <end position="406"/>
    </location>
</feature>
<dbReference type="PANTHER" id="PTHR31471">
    <property type="entry name" value="OS02G0116800 PROTEIN"/>
    <property type="match status" value="1"/>
</dbReference>
<protein>
    <submittedName>
        <fullName evidence="4">Uncharacterized protein ZMRS072.10</fullName>
    </submittedName>
</protein>
<dbReference type="PANTHER" id="PTHR31471:SF3">
    <property type="entry name" value="OS11G0616300 PROTEIN"/>
    <property type="match status" value="1"/>
</dbReference>
<evidence type="ECO:0000256" key="2">
    <source>
        <dbReference type="SAM" id="MobiDB-lite"/>
    </source>
</evidence>
<dbReference type="ExpressionAtlas" id="Q8H6I6">
    <property type="expression patterns" value="baseline and differential"/>
</dbReference>
<evidence type="ECO:0000259" key="3">
    <source>
        <dbReference type="Pfam" id="PF03763"/>
    </source>
</evidence>
<evidence type="ECO:0000256" key="1">
    <source>
        <dbReference type="ARBA" id="ARBA00005711"/>
    </source>
</evidence>
<feature type="region of interest" description="Disordered" evidence="2">
    <location>
        <begin position="543"/>
        <end position="607"/>
    </location>
</feature>
<accession>Q8H6I6</accession>
<name>Q8H6I6_MAIZE</name>
<feature type="region of interest" description="Disordered" evidence="2">
    <location>
        <begin position="214"/>
        <end position="249"/>
    </location>
</feature>
<dbReference type="Pfam" id="PF03763">
    <property type="entry name" value="Remorin_C"/>
    <property type="match status" value="1"/>
</dbReference>
<organism evidence="4">
    <name type="scientific">Zea mays</name>
    <name type="common">Maize</name>
    <dbReference type="NCBI Taxonomy" id="4577"/>
    <lineage>
        <taxon>Eukaryota</taxon>
        <taxon>Viridiplantae</taxon>
        <taxon>Streptophyta</taxon>
        <taxon>Embryophyta</taxon>
        <taxon>Tracheophyta</taxon>
        <taxon>Spermatophyta</taxon>
        <taxon>Magnoliopsida</taxon>
        <taxon>Liliopsida</taxon>
        <taxon>Poales</taxon>
        <taxon>Poaceae</taxon>
        <taxon>PACMAD clade</taxon>
        <taxon>Panicoideae</taxon>
        <taxon>Andropogonodae</taxon>
        <taxon>Andropogoneae</taxon>
        <taxon>Tripsacinae</taxon>
        <taxon>Zea</taxon>
    </lineage>
</organism>
<feature type="compositionally biased region" description="Low complexity" evidence="2">
    <location>
        <begin position="22"/>
        <end position="35"/>
    </location>
</feature>
<feature type="compositionally biased region" description="Gly residues" evidence="2">
    <location>
        <begin position="121"/>
        <end position="133"/>
    </location>
</feature>